<feature type="region of interest" description="Disordered" evidence="1">
    <location>
        <begin position="68"/>
        <end position="133"/>
    </location>
</feature>
<feature type="compositionally biased region" description="Basic and acidic residues" evidence="1">
    <location>
        <begin position="98"/>
        <end position="109"/>
    </location>
</feature>
<feature type="non-terminal residue" evidence="2">
    <location>
        <position position="1"/>
    </location>
</feature>
<organism evidence="2 3">
    <name type="scientific">Aduncisulcus paluster</name>
    <dbReference type="NCBI Taxonomy" id="2918883"/>
    <lineage>
        <taxon>Eukaryota</taxon>
        <taxon>Metamonada</taxon>
        <taxon>Carpediemonas-like organisms</taxon>
        <taxon>Aduncisulcus</taxon>
    </lineage>
</organism>
<proteinExistence type="predicted"/>
<evidence type="ECO:0000256" key="1">
    <source>
        <dbReference type="SAM" id="MobiDB-lite"/>
    </source>
</evidence>
<evidence type="ECO:0000313" key="3">
    <source>
        <dbReference type="Proteomes" id="UP001057375"/>
    </source>
</evidence>
<keyword evidence="3" id="KW-1185">Reference proteome</keyword>
<gene>
    <name evidence="2" type="ORF">ADUPG1_006846</name>
</gene>
<sequence>SQLPAFAHLLSTHPFFTLALIPVLLRYTLALYQSYPPHAMFTGDSGVELGIVDPGINNVTLDSDADATVNGVEMGGTSSGRPAGEGLLASSPGLRPGQTKDIDDDRHDQSSGVDLGESTMISSDGDNDPIEMPPKDVVPDVIQDSTGEYDNESDSYGGPSCIPDWKRHVSGVLVQKWERELWSKLNKRQQYKASRYQHLAEEGEESEEEESEESDEEMKRWIGVMMKIIDTAKVMNPFPQSPSLYEYDIISSNDASSAVKITRDKEILEEISKTTGLSKGEIGLTARQLIDALFNTNYKL</sequence>
<reference evidence="2" key="1">
    <citation type="submission" date="2022-03" db="EMBL/GenBank/DDBJ databases">
        <title>Draft genome sequence of Aduncisulcus paluster, a free-living microaerophilic Fornicata.</title>
        <authorList>
            <person name="Yuyama I."/>
            <person name="Kume K."/>
            <person name="Tamura T."/>
            <person name="Inagaki Y."/>
            <person name="Hashimoto T."/>
        </authorList>
    </citation>
    <scope>NUCLEOTIDE SEQUENCE</scope>
    <source>
        <strain evidence="2">NY0171</strain>
    </source>
</reference>
<comment type="caution">
    <text evidence="2">The sequence shown here is derived from an EMBL/GenBank/DDBJ whole genome shotgun (WGS) entry which is preliminary data.</text>
</comment>
<dbReference type="EMBL" id="BQXS01010050">
    <property type="protein sequence ID" value="GKT32773.1"/>
    <property type="molecule type" value="Genomic_DNA"/>
</dbReference>
<protein>
    <submittedName>
        <fullName evidence="2">Uncharacterized protein</fullName>
    </submittedName>
</protein>
<dbReference type="Proteomes" id="UP001057375">
    <property type="component" value="Unassembled WGS sequence"/>
</dbReference>
<evidence type="ECO:0000313" key="2">
    <source>
        <dbReference type="EMBL" id="GKT32773.1"/>
    </source>
</evidence>
<name>A0ABQ5KMM7_9EUKA</name>
<accession>A0ABQ5KMM7</accession>